<evidence type="ECO:0000256" key="2">
    <source>
        <dbReference type="ARBA" id="ARBA00022679"/>
    </source>
</evidence>
<dbReference type="InterPro" id="IPR029028">
    <property type="entry name" value="Alpha/beta_knot_MTases"/>
</dbReference>
<dbReference type="AlphaFoldDB" id="A0A501PDA8"/>
<evidence type="ECO:0000256" key="1">
    <source>
        <dbReference type="ARBA" id="ARBA00022603"/>
    </source>
</evidence>
<dbReference type="Proteomes" id="UP000319148">
    <property type="component" value="Unassembled WGS sequence"/>
</dbReference>
<organism evidence="4 5">
    <name type="scientific">Emcibacter nanhaiensis</name>
    <dbReference type="NCBI Taxonomy" id="1505037"/>
    <lineage>
        <taxon>Bacteria</taxon>
        <taxon>Pseudomonadati</taxon>
        <taxon>Pseudomonadota</taxon>
        <taxon>Alphaproteobacteria</taxon>
        <taxon>Emcibacterales</taxon>
        <taxon>Emcibacteraceae</taxon>
        <taxon>Emcibacter</taxon>
    </lineage>
</organism>
<dbReference type="GO" id="GO:0006396">
    <property type="term" value="P:RNA processing"/>
    <property type="evidence" value="ECO:0007669"/>
    <property type="project" value="InterPro"/>
</dbReference>
<dbReference type="Pfam" id="PF08032">
    <property type="entry name" value="SpoU_sub_bind"/>
    <property type="match status" value="1"/>
</dbReference>
<feature type="domain" description="RNA 2-O ribose methyltransferase substrate binding" evidence="3">
    <location>
        <begin position="19"/>
        <end position="97"/>
    </location>
</feature>
<dbReference type="InterPro" id="IPR029026">
    <property type="entry name" value="tRNA_m1G_MTases_N"/>
</dbReference>
<evidence type="ECO:0000313" key="5">
    <source>
        <dbReference type="Proteomes" id="UP000319148"/>
    </source>
</evidence>
<dbReference type="EMBL" id="VFIY01000018">
    <property type="protein sequence ID" value="TPD57946.1"/>
    <property type="molecule type" value="Genomic_DNA"/>
</dbReference>
<protein>
    <submittedName>
        <fullName evidence="4">23S rRNA (Guanosine(2251)-2'-O)-methyltransferase RlmB</fullName>
    </submittedName>
</protein>
<keyword evidence="5" id="KW-1185">Reference proteome</keyword>
<evidence type="ECO:0000259" key="3">
    <source>
        <dbReference type="SMART" id="SM00967"/>
    </source>
</evidence>
<keyword evidence="1 4" id="KW-0489">Methyltransferase</keyword>
<dbReference type="PANTHER" id="PTHR46429">
    <property type="entry name" value="23S RRNA (GUANOSINE-2'-O-)-METHYLTRANSFERASE RLMB"/>
    <property type="match status" value="1"/>
</dbReference>
<dbReference type="SUPFAM" id="SSF55315">
    <property type="entry name" value="L30e-like"/>
    <property type="match status" value="1"/>
</dbReference>
<dbReference type="CDD" id="cd18103">
    <property type="entry name" value="SpoU-like_RlmB"/>
    <property type="match status" value="1"/>
</dbReference>
<dbReference type="Gene3D" id="3.30.1330.30">
    <property type="match status" value="1"/>
</dbReference>
<dbReference type="PANTHER" id="PTHR46429:SF1">
    <property type="entry name" value="23S RRNA (GUANOSINE-2'-O-)-METHYLTRANSFERASE RLMB"/>
    <property type="match status" value="1"/>
</dbReference>
<dbReference type="GO" id="GO:0003723">
    <property type="term" value="F:RNA binding"/>
    <property type="evidence" value="ECO:0007669"/>
    <property type="project" value="InterPro"/>
</dbReference>
<dbReference type="InterPro" id="IPR001537">
    <property type="entry name" value="SpoU_MeTrfase"/>
</dbReference>
<dbReference type="OrthoDB" id="9785673at2"/>
<gene>
    <name evidence="4" type="primary">rlmB</name>
    <name evidence="4" type="ORF">FIV46_14045</name>
</gene>
<comment type="caution">
    <text evidence="4">The sequence shown here is derived from an EMBL/GenBank/DDBJ whole genome shotgun (WGS) entry which is preliminary data.</text>
</comment>
<dbReference type="SMART" id="SM00967">
    <property type="entry name" value="SpoU_sub_bind"/>
    <property type="match status" value="1"/>
</dbReference>
<evidence type="ECO:0000313" key="4">
    <source>
        <dbReference type="EMBL" id="TPD57946.1"/>
    </source>
</evidence>
<dbReference type="GO" id="GO:0008173">
    <property type="term" value="F:RNA methyltransferase activity"/>
    <property type="evidence" value="ECO:0007669"/>
    <property type="project" value="InterPro"/>
</dbReference>
<dbReference type="Pfam" id="PF00588">
    <property type="entry name" value="SpoU_methylase"/>
    <property type="match status" value="1"/>
</dbReference>
<dbReference type="InterPro" id="IPR004441">
    <property type="entry name" value="rRNA_MeTrfase_TrmH"/>
</dbReference>
<keyword evidence="2 4" id="KW-0808">Transferase</keyword>
<dbReference type="InterPro" id="IPR013123">
    <property type="entry name" value="SpoU_subst-bd"/>
</dbReference>
<reference evidence="5" key="1">
    <citation type="submission" date="2019-06" db="EMBL/GenBank/DDBJ databases">
        <title>The complete genome of Emcibacter congregatus ZYLT.</title>
        <authorList>
            <person name="Zhao Z."/>
        </authorList>
    </citation>
    <scope>NUCLEOTIDE SEQUENCE [LARGE SCALE GENOMIC DNA]</scope>
    <source>
        <strain evidence="5">MCCC 1A06723</strain>
    </source>
</reference>
<dbReference type="GO" id="GO:0005829">
    <property type="term" value="C:cytosol"/>
    <property type="evidence" value="ECO:0007669"/>
    <property type="project" value="TreeGrafter"/>
</dbReference>
<accession>A0A501PDA8</accession>
<dbReference type="GO" id="GO:0032259">
    <property type="term" value="P:methylation"/>
    <property type="evidence" value="ECO:0007669"/>
    <property type="project" value="UniProtKB-KW"/>
</dbReference>
<proteinExistence type="predicted"/>
<dbReference type="Gene3D" id="3.40.1280.10">
    <property type="match status" value="1"/>
</dbReference>
<dbReference type="NCBIfam" id="TIGR00186">
    <property type="entry name" value="rRNA_methyl_3"/>
    <property type="match status" value="1"/>
</dbReference>
<dbReference type="InterPro" id="IPR029064">
    <property type="entry name" value="Ribosomal_eL30-like_sf"/>
</dbReference>
<sequence length="257" mass="27786">MKPAPERDKQIPAAGGGLWLFGRHPVMAALANRERQKHRLLVSRKNADQYREELAELLDGVPSPHPELVGAEEFEKLLPEGSLHQGIALKCSPLPGRHLDEACAIVEEAKNLILVLDQVTDPHNVGAIIRSAAAFGAKAIVTPDRNAPPESGTLAKSASGCLELIPWVRVTNLSRALDQLAEMGYWRLGLDGYAEQTVAEADFGNNIVLVLGAEGKGLRKGTRDHCDALVKLPISERVESLNVSNAAAVALYEFSRD</sequence>
<name>A0A501PDA8_9PROT</name>
<dbReference type="SUPFAM" id="SSF75217">
    <property type="entry name" value="alpha/beta knot"/>
    <property type="match status" value="1"/>
</dbReference>